<evidence type="ECO:0000256" key="6">
    <source>
        <dbReference type="ARBA" id="ARBA00022989"/>
    </source>
</evidence>
<dbReference type="RefSeq" id="WP_344546051.1">
    <property type="nucleotide sequence ID" value="NZ_BAAATD010000009.1"/>
</dbReference>
<evidence type="ECO:0000256" key="2">
    <source>
        <dbReference type="ARBA" id="ARBA00008537"/>
    </source>
</evidence>
<feature type="transmembrane region" description="Helical" evidence="8">
    <location>
        <begin position="242"/>
        <end position="260"/>
    </location>
</feature>
<evidence type="ECO:0000256" key="3">
    <source>
        <dbReference type="ARBA" id="ARBA00022448"/>
    </source>
</evidence>
<comment type="similarity">
    <text evidence="2">Belongs to the major facilitator superfamily. EmrB family.</text>
</comment>
<dbReference type="EMBL" id="BAAATD010000009">
    <property type="protein sequence ID" value="GAA2618406.1"/>
    <property type="molecule type" value="Genomic_DNA"/>
</dbReference>
<dbReference type="Gene3D" id="1.20.1720.10">
    <property type="entry name" value="Multidrug resistance protein D"/>
    <property type="match status" value="1"/>
</dbReference>
<feature type="transmembrane region" description="Helical" evidence="8">
    <location>
        <begin position="68"/>
        <end position="85"/>
    </location>
</feature>
<comment type="caution">
    <text evidence="10">The sequence shown here is derived from an EMBL/GenBank/DDBJ whole genome shotgun (WGS) entry which is preliminary data.</text>
</comment>
<name>A0ABN3Q669_9ACTN</name>
<keyword evidence="5 8" id="KW-0812">Transmembrane</keyword>
<feature type="transmembrane region" description="Helical" evidence="8">
    <location>
        <begin position="466"/>
        <end position="484"/>
    </location>
</feature>
<keyword evidence="6 8" id="KW-1133">Transmembrane helix</keyword>
<feature type="transmembrane region" description="Helical" evidence="8">
    <location>
        <begin position="178"/>
        <end position="199"/>
    </location>
</feature>
<dbReference type="PROSITE" id="PS50850">
    <property type="entry name" value="MFS"/>
    <property type="match status" value="1"/>
</dbReference>
<evidence type="ECO:0000259" key="9">
    <source>
        <dbReference type="PROSITE" id="PS50850"/>
    </source>
</evidence>
<proteinExistence type="inferred from homology"/>
<evidence type="ECO:0000256" key="7">
    <source>
        <dbReference type="ARBA" id="ARBA00023136"/>
    </source>
</evidence>
<comment type="subcellular location">
    <subcellularLocation>
        <location evidence="1">Cell membrane</location>
        <topology evidence="1">Multi-pass membrane protein</topology>
    </subcellularLocation>
</comment>
<feature type="transmembrane region" description="Helical" evidence="8">
    <location>
        <begin position="211"/>
        <end position="230"/>
    </location>
</feature>
<feature type="transmembrane region" description="Helical" evidence="8">
    <location>
        <begin position="25"/>
        <end position="48"/>
    </location>
</feature>
<feature type="transmembrane region" description="Helical" evidence="8">
    <location>
        <begin position="117"/>
        <end position="139"/>
    </location>
</feature>
<dbReference type="PRINTS" id="PR01036">
    <property type="entry name" value="TCRTETB"/>
</dbReference>
<feature type="transmembrane region" description="Helical" evidence="8">
    <location>
        <begin position="313"/>
        <end position="334"/>
    </location>
</feature>
<organism evidence="10 11">
    <name type="scientific">Actinomadura fulvescens</name>
    <dbReference type="NCBI Taxonomy" id="46160"/>
    <lineage>
        <taxon>Bacteria</taxon>
        <taxon>Bacillati</taxon>
        <taxon>Actinomycetota</taxon>
        <taxon>Actinomycetes</taxon>
        <taxon>Streptosporangiales</taxon>
        <taxon>Thermomonosporaceae</taxon>
        <taxon>Actinomadura</taxon>
    </lineage>
</organism>
<accession>A0ABN3Q669</accession>
<evidence type="ECO:0000256" key="4">
    <source>
        <dbReference type="ARBA" id="ARBA00022475"/>
    </source>
</evidence>
<feature type="transmembrane region" description="Helical" evidence="8">
    <location>
        <begin position="346"/>
        <end position="365"/>
    </location>
</feature>
<dbReference type="InterPro" id="IPR036259">
    <property type="entry name" value="MFS_trans_sf"/>
</dbReference>
<keyword evidence="3" id="KW-0813">Transport</keyword>
<feature type="transmembrane region" description="Helical" evidence="8">
    <location>
        <begin position="151"/>
        <end position="172"/>
    </location>
</feature>
<reference evidence="10 11" key="1">
    <citation type="journal article" date="2019" name="Int. J. Syst. Evol. Microbiol.">
        <title>The Global Catalogue of Microorganisms (GCM) 10K type strain sequencing project: providing services to taxonomists for standard genome sequencing and annotation.</title>
        <authorList>
            <consortium name="The Broad Institute Genomics Platform"/>
            <consortium name="The Broad Institute Genome Sequencing Center for Infectious Disease"/>
            <person name="Wu L."/>
            <person name="Ma J."/>
        </authorList>
    </citation>
    <scope>NUCLEOTIDE SEQUENCE [LARGE SCALE GENOMIC DNA]</scope>
    <source>
        <strain evidence="10 11">JCM 6833</strain>
    </source>
</reference>
<evidence type="ECO:0000313" key="11">
    <source>
        <dbReference type="Proteomes" id="UP001501509"/>
    </source>
</evidence>
<feature type="transmembrane region" description="Helical" evidence="8">
    <location>
        <begin position="280"/>
        <end position="301"/>
    </location>
</feature>
<evidence type="ECO:0000256" key="8">
    <source>
        <dbReference type="SAM" id="Phobius"/>
    </source>
</evidence>
<feature type="transmembrane region" description="Helical" evidence="8">
    <location>
        <begin position="92"/>
        <end position="111"/>
    </location>
</feature>
<evidence type="ECO:0000256" key="1">
    <source>
        <dbReference type="ARBA" id="ARBA00004651"/>
    </source>
</evidence>
<evidence type="ECO:0000256" key="5">
    <source>
        <dbReference type="ARBA" id="ARBA00022692"/>
    </source>
</evidence>
<dbReference type="PANTHER" id="PTHR42718">
    <property type="entry name" value="MAJOR FACILITATOR SUPERFAMILY MULTIDRUG TRANSPORTER MFSC"/>
    <property type="match status" value="1"/>
</dbReference>
<keyword evidence="11" id="KW-1185">Reference proteome</keyword>
<dbReference type="CDD" id="cd17503">
    <property type="entry name" value="MFS_LmrB_MDR_like"/>
    <property type="match status" value="1"/>
</dbReference>
<dbReference type="Pfam" id="PF07690">
    <property type="entry name" value="MFS_1"/>
    <property type="match status" value="1"/>
</dbReference>
<keyword evidence="7 8" id="KW-0472">Membrane</keyword>
<evidence type="ECO:0000313" key="10">
    <source>
        <dbReference type="EMBL" id="GAA2618406.1"/>
    </source>
</evidence>
<feature type="domain" description="Major facilitator superfamily (MFS) profile" evidence="9">
    <location>
        <begin position="26"/>
        <end position="488"/>
    </location>
</feature>
<dbReference type="InterPro" id="IPR011701">
    <property type="entry name" value="MFS"/>
</dbReference>
<dbReference type="Gene3D" id="1.20.1250.20">
    <property type="entry name" value="MFS general substrate transporter like domains"/>
    <property type="match status" value="1"/>
</dbReference>
<sequence>MTTTISTRRGGRPDEQPAPAPRTTAIVLILVLGAIMTTFDMTVVNVAINRLSQDFDAPLATVQWVATGYSLALGAMIPATAWATGRFGGTRLYLAAIGLFTAGSILAGAAWNIESLIVFRVLQGLGGGMIMPVGMTILLRAAPPDRLGRMMSMFGLAILVGPLTGPVLGGWLVDEVSWRWMFFINLPIGAVVIALAARLFPRDAAETRRPLDVPGLLMLSPGLATLIYGVTTGGERHDFGSAGVIVPIVAGTVLIVAFVARAMTARHPLIDLALFRDRSFASATATLVLFAAGYFGSMILLPLYYQVVRGESATMAGLLGITGALASGTAMQVGGRLVDKFTPGKVVLTGITIAAAGFALFTGALAADTPYWVLMAALAVIGAGGGTTMMPTMTAATRGLSHDQAPAASTTVNLINTMSGAVGTAVVSVLLTNAMAGRVSGQATHLSDEARSSVAPALADAFQHTYAWALALIVLALIPALFLPRRPAKA</sequence>
<dbReference type="InterPro" id="IPR020846">
    <property type="entry name" value="MFS_dom"/>
</dbReference>
<dbReference type="Proteomes" id="UP001501509">
    <property type="component" value="Unassembled WGS sequence"/>
</dbReference>
<feature type="transmembrane region" description="Helical" evidence="8">
    <location>
        <begin position="371"/>
        <end position="390"/>
    </location>
</feature>
<dbReference type="PANTHER" id="PTHR42718:SF9">
    <property type="entry name" value="MAJOR FACILITATOR SUPERFAMILY MULTIDRUG TRANSPORTER MFSC"/>
    <property type="match status" value="1"/>
</dbReference>
<dbReference type="NCBIfam" id="TIGR00711">
    <property type="entry name" value="efflux_EmrB"/>
    <property type="match status" value="1"/>
</dbReference>
<protein>
    <submittedName>
        <fullName evidence="10">MFS transporter</fullName>
    </submittedName>
</protein>
<gene>
    <name evidence="10" type="ORF">GCM10010411_62350</name>
</gene>
<feature type="transmembrane region" description="Helical" evidence="8">
    <location>
        <begin position="411"/>
        <end position="431"/>
    </location>
</feature>
<keyword evidence="4" id="KW-1003">Cell membrane</keyword>
<dbReference type="SUPFAM" id="SSF103473">
    <property type="entry name" value="MFS general substrate transporter"/>
    <property type="match status" value="1"/>
</dbReference>
<dbReference type="InterPro" id="IPR004638">
    <property type="entry name" value="EmrB-like"/>
</dbReference>